<dbReference type="RefSeq" id="WP_169404279.1">
    <property type="nucleotide sequence ID" value="NZ_JAADJU010000009.1"/>
</dbReference>
<feature type="compositionally biased region" description="Basic residues" evidence="1">
    <location>
        <begin position="45"/>
        <end position="60"/>
    </location>
</feature>
<reference evidence="3 4" key="2">
    <citation type="submission" date="2020-06" db="EMBL/GenBank/DDBJ databases">
        <title>Polyphasic characterization of a Rahnella strain isolated from tree sap.</title>
        <authorList>
            <person name="Kim I.S."/>
        </authorList>
    </citation>
    <scope>NUCLEOTIDE SEQUENCE [LARGE SCALE GENOMIC DNA]</scope>
    <source>
        <strain evidence="3 4">SAP-1</strain>
    </source>
</reference>
<evidence type="ECO:0008006" key="5">
    <source>
        <dbReference type="Google" id="ProtNLM"/>
    </source>
</evidence>
<evidence type="ECO:0000313" key="4">
    <source>
        <dbReference type="Proteomes" id="UP000585363"/>
    </source>
</evidence>
<feature type="region of interest" description="Disordered" evidence="1">
    <location>
        <begin position="45"/>
        <end position="72"/>
    </location>
</feature>
<reference evidence="3 4" key="1">
    <citation type="submission" date="2020-01" db="EMBL/GenBank/DDBJ databases">
        <authorList>
            <person name="Lee S.D."/>
        </authorList>
    </citation>
    <scope>NUCLEOTIDE SEQUENCE [LARGE SCALE GENOMIC DNA]</scope>
    <source>
        <strain evidence="3 4">SAP-1</strain>
    </source>
</reference>
<evidence type="ECO:0000256" key="2">
    <source>
        <dbReference type="SAM" id="SignalP"/>
    </source>
</evidence>
<keyword evidence="2" id="KW-0732">Signal</keyword>
<proteinExistence type="predicted"/>
<feature type="chain" id="PRO_5032766231" description="Acid-shock protein" evidence="2">
    <location>
        <begin position="25"/>
        <end position="72"/>
    </location>
</feature>
<dbReference type="EMBL" id="JAADJU010000009">
    <property type="protein sequence ID" value="NMP28563.1"/>
    <property type="molecule type" value="Genomic_DNA"/>
</dbReference>
<evidence type="ECO:0000256" key="1">
    <source>
        <dbReference type="SAM" id="MobiDB-lite"/>
    </source>
</evidence>
<feature type="signal peptide" evidence="2">
    <location>
        <begin position="1"/>
        <end position="24"/>
    </location>
</feature>
<dbReference type="Proteomes" id="UP000585363">
    <property type="component" value="Unassembled WGS sequence"/>
</dbReference>
<keyword evidence="4" id="KW-1185">Reference proteome</keyword>
<sequence length="72" mass="8147">MKKTTLAMLFAVLASNVLFASAYAQGPDEHQPQPPVHHIVKKPPVHHKIKHPHHAPKHVVQHQEPHKPDYHG</sequence>
<comment type="caution">
    <text evidence="3">The sequence shown here is derived from an EMBL/GenBank/DDBJ whole genome shotgun (WGS) entry which is preliminary data.</text>
</comment>
<feature type="compositionally biased region" description="Basic and acidic residues" evidence="1">
    <location>
        <begin position="61"/>
        <end position="72"/>
    </location>
</feature>
<gene>
    <name evidence="3" type="ORF">GW590_17000</name>
</gene>
<accession>A0A848MMN8</accession>
<name>A0A848MMN8_9GAMM</name>
<evidence type="ECO:0000313" key="3">
    <source>
        <dbReference type="EMBL" id="NMP28563.1"/>
    </source>
</evidence>
<protein>
    <recommendedName>
        <fullName evidence="5">Acid-shock protein</fullName>
    </recommendedName>
</protein>
<organism evidence="3 4">
    <name type="scientific">Rouxiella aceris</name>
    <dbReference type="NCBI Taxonomy" id="2703884"/>
    <lineage>
        <taxon>Bacteria</taxon>
        <taxon>Pseudomonadati</taxon>
        <taxon>Pseudomonadota</taxon>
        <taxon>Gammaproteobacteria</taxon>
        <taxon>Enterobacterales</taxon>
        <taxon>Yersiniaceae</taxon>
        <taxon>Rouxiella</taxon>
    </lineage>
</organism>
<dbReference type="AlphaFoldDB" id="A0A848MMN8"/>